<accession>A0A6N2WBE3</accession>
<name>A0A6N2WBE3_9FIRM</name>
<evidence type="ECO:0000313" key="1">
    <source>
        <dbReference type="EMBL" id="VYT39550.1"/>
    </source>
</evidence>
<organism evidence="1">
    <name type="scientific">Enterocloster bolteae</name>
    <dbReference type="NCBI Taxonomy" id="208479"/>
    <lineage>
        <taxon>Bacteria</taxon>
        <taxon>Bacillati</taxon>
        <taxon>Bacillota</taxon>
        <taxon>Clostridia</taxon>
        <taxon>Lachnospirales</taxon>
        <taxon>Lachnospiraceae</taxon>
        <taxon>Enterocloster</taxon>
    </lineage>
</organism>
<reference evidence="1" key="1">
    <citation type="submission" date="2019-11" db="EMBL/GenBank/DDBJ databases">
        <authorList>
            <person name="Feng L."/>
        </authorList>
    </citation>
    <scope>NUCLEOTIDE SEQUENCE</scope>
    <source>
        <strain evidence="1">CbolteaeLFYP116</strain>
    </source>
</reference>
<dbReference type="RefSeq" id="WP_002578148.1">
    <property type="nucleotide sequence ID" value="NZ_BAABZS010000001.1"/>
</dbReference>
<protein>
    <submittedName>
        <fullName evidence="1">Uncharacterized protein</fullName>
    </submittedName>
</protein>
<proteinExistence type="predicted"/>
<dbReference type="EMBL" id="CACRTF010000014">
    <property type="protein sequence ID" value="VYT39550.1"/>
    <property type="molecule type" value="Genomic_DNA"/>
</dbReference>
<dbReference type="AlphaFoldDB" id="A0A6N2WBE3"/>
<sequence length="134" mass="15263">MDTYDYQHEIGFINEMETKIDTLSEGEAKEVSEFIDTLKKKTVQEQTLHSLEWLRVAILPTLQVYAKKTCSLLVIEEAHDSVIMVTLKNDIGYDITKNSRLIKMLFNLADFIGIESEDGKTCIALVFDSTNLVL</sequence>
<gene>
    <name evidence="1" type="ORF">CBLFYP116_03484</name>
</gene>
<dbReference type="GeneID" id="23116674"/>